<dbReference type="InterPro" id="IPR036291">
    <property type="entry name" value="NAD(P)-bd_dom_sf"/>
</dbReference>
<keyword evidence="2" id="KW-0560">Oxidoreductase</keyword>
<dbReference type="PANTHER" id="PTHR43708">
    <property type="entry name" value="CONSERVED EXPRESSED OXIDOREDUCTASE (EUROFUNG)"/>
    <property type="match status" value="1"/>
</dbReference>
<accession>A0A1H1UA03</accession>
<dbReference type="OrthoDB" id="256869at2"/>
<comment type="similarity">
    <text evidence="1">Belongs to the Gfo/Idh/MocA family.</text>
</comment>
<evidence type="ECO:0000313" key="5">
    <source>
        <dbReference type="Proteomes" id="UP000198983"/>
    </source>
</evidence>
<evidence type="ECO:0000256" key="1">
    <source>
        <dbReference type="ARBA" id="ARBA00010928"/>
    </source>
</evidence>
<dbReference type="Proteomes" id="UP000198983">
    <property type="component" value="Chromosome I"/>
</dbReference>
<evidence type="ECO:0000259" key="3">
    <source>
        <dbReference type="Pfam" id="PF01408"/>
    </source>
</evidence>
<dbReference type="InterPro" id="IPR000683">
    <property type="entry name" value="Gfo/Idh/MocA-like_OxRdtase_N"/>
</dbReference>
<dbReference type="EMBL" id="LT629732">
    <property type="protein sequence ID" value="SDS69203.1"/>
    <property type="molecule type" value="Genomic_DNA"/>
</dbReference>
<protein>
    <submittedName>
        <fullName evidence="4">Predicted dehydrogenase</fullName>
    </submittedName>
</protein>
<keyword evidence="5" id="KW-1185">Reference proteome</keyword>
<dbReference type="SUPFAM" id="SSF51735">
    <property type="entry name" value="NAD(P)-binding Rossmann-fold domains"/>
    <property type="match status" value="1"/>
</dbReference>
<evidence type="ECO:0000256" key="2">
    <source>
        <dbReference type="ARBA" id="ARBA00023002"/>
    </source>
</evidence>
<organism evidence="4 5">
    <name type="scientific">Actinopolymorpha singaporensis</name>
    <dbReference type="NCBI Taxonomy" id="117157"/>
    <lineage>
        <taxon>Bacteria</taxon>
        <taxon>Bacillati</taxon>
        <taxon>Actinomycetota</taxon>
        <taxon>Actinomycetes</taxon>
        <taxon>Propionibacteriales</taxon>
        <taxon>Actinopolymorphaceae</taxon>
        <taxon>Actinopolymorpha</taxon>
    </lineage>
</organism>
<sequence>MSGAVSGEAGHNLRIGLLGVDTSHAGAYARILNEQAAVPGARITWVWGGQVRADQPDARTLAATYGIDRVLGEPTELLRQTDLVLVVDDAGHGRHHVPQARAFVAAGVPAFLDKPMTQDVAEARTLFRLAAERGVPVTSSSALRYARELAEDAAYVADLGEPSSVVSVGPGEWFHYGVHAVEQVYAVLGPGVQWVQRTSWPERDVAVLGYRPGGPSAVVQVLRDATCGFHLTLHARKGRHTIAIEDADAYYTGQLRAVVEMVRTGVPPVPPTETLEILAVLRAGELSAAAGGARVHLADVLA</sequence>
<dbReference type="AlphaFoldDB" id="A0A1H1UA03"/>
<dbReference type="GO" id="GO:0000166">
    <property type="term" value="F:nucleotide binding"/>
    <property type="evidence" value="ECO:0007669"/>
    <property type="project" value="InterPro"/>
</dbReference>
<reference evidence="4 5" key="1">
    <citation type="submission" date="2016-10" db="EMBL/GenBank/DDBJ databases">
        <authorList>
            <person name="de Groot N.N."/>
        </authorList>
    </citation>
    <scope>NUCLEOTIDE SEQUENCE [LARGE SCALE GENOMIC DNA]</scope>
    <source>
        <strain evidence="4 5">DSM 22024</strain>
    </source>
</reference>
<dbReference type="GO" id="GO:0016491">
    <property type="term" value="F:oxidoreductase activity"/>
    <property type="evidence" value="ECO:0007669"/>
    <property type="project" value="UniProtKB-KW"/>
</dbReference>
<dbReference type="InterPro" id="IPR051317">
    <property type="entry name" value="Gfo/Idh/MocA_oxidoreduct"/>
</dbReference>
<name>A0A1H1UA03_9ACTN</name>
<dbReference type="Gene3D" id="3.40.50.720">
    <property type="entry name" value="NAD(P)-binding Rossmann-like Domain"/>
    <property type="match status" value="1"/>
</dbReference>
<gene>
    <name evidence="4" type="ORF">SAMN04489717_3542</name>
</gene>
<dbReference type="RefSeq" id="WP_092654736.1">
    <property type="nucleotide sequence ID" value="NZ_LT629732.1"/>
</dbReference>
<feature type="domain" description="Gfo/Idh/MocA-like oxidoreductase N-terminal" evidence="3">
    <location>
        <begin position="51"/>
        <end position="138"/>
    </location>
</feature>
<dbReference type="Pfam" id="PF01408">
    <property type="entry name" value="GFO_IDH_MocA"/>
    <property type="match status" value="1"/>
</dbReference>
<dbReference type="STRING" id="117157.SAMN04489717_3542"/>
<evidence type="ECO:0000313" key="4">
    <source>
        <dbReference type="EMBL" id="SDS69203.1"/>
    </source>
</evidence>
<proteinExistence type="inferred from homology"/>
<dbReference type="PANTHER" id="PTHR43708:SF5">
    <property type="entry name" value="CONSERVED EXPRESSED OXIDOREDUCTASE (EUROFUNG)-RELATED"/>
    <property type="match status" value="1"/>
</dbReference>